<feature type="domain" description="Fe2OG dioxygenase" evidence="7">
    <location>
        <begin position="56"/>
        <end position="162"/>
    </location>
</feature>
<evidence type="ECO:0000256" key="4">
    <source>
        <dbReference type="ARBA" id="ARBA00022964"/>
    </source>
</evidence>
<keyword evidence="5" id="KW-0560">Oxidoreductase</keyword>
<evidence type="ECO:0000259" key="7">
    <source>
        <dbReference type="PROSITE" id="PS51471"/>
    </source>
</evidence>
<proteinExistence type="predicted"/>
<keyword evidence="4" id="KW-0223">Dioxygenase</keyword>
<name>A0A183AFK0_9TREM</name>
<dbReference type="SMART" id="SM00702">
    <property type="entry name" value="P4Hc"/>
    <property type="match status" value="1"/>
</dbReference>
<dbReference type="GO" id="GO:0031418">
    <property type="term" value="F:L-ascorbic acid binding"/>
    <property type="evidence" value="ECO:0007669"/>
    <property type="project" value="UniProtKB-KW"/>
</dbReference>
<dbReference type="GO" id="GO:0005783">
    <property type="term" value="C:endoplasmic reticulum"/>
    <property type="evidence" value="ECO:0007669"/>
    <property type="project" value="TreeGrafter"/>
</dbReference>
<sequence length="184" mass="20663">SNDQSYENGRRKYSTNDNYHEKFRVVPNAWLPDDLDEVTHRMNKRIHALTGLSMETAEDLQVGNYGIGGYYAPHFDFGRVRQSQIACTNANVSCRVVVFMSDVTAGGGTAFNRIGALVNPVKNAAGFWYNLLPSGEGDLRTRHAACPVLVGSKWVMNVWFHERGQEFIRPCDLEQGTIEEDDGF</sequence>
<evidence type="ECO:0000256" key="5">
    <source>
        <dbReference type="ARBA" id="ARBA00023002"/>
    </source>
</evidence>
<evidence type="ECO:0000313" key="8">
    <source>
        <dbReference type="EMBL" id="VDP76401.1"/>
    </source>
</evidence>
<organism evidence="10">
    <name type="scientific">Echinostoma caproni</name>
    <dbReference type="NCBI Taxonomy" id="27848"/>
    <lineage>
        <taxon>Eukaryota</taxon>
        <taxon>Metazoa</taxon>
        <taxon>Spiralia</taxon>
        <taxon>Lophotrochozoa</taxon>
        <taxon>Platyhelminthes</taxon>
        <taxon>Trematoda</taxon>
        <taxon>Digenea</taxon>
        <taxon>Plagiorchiida</taxon>
        <taxon>Echinostomata</taxon>
        <taxon>Echinostomatoidea</taxon>
        <taxon>Echinostomatidae</taxon>
        <taxon>Echinostoma</taxon>
    </lineage>
</organism>
<gene>
    <name evidence="8" type="ORF">ECPE_LOCUS5735</name>
</gene>
<dbReference type="AlphaFoldDB" id="A0A183AFK0"/>
<keyword evidence="9" id="KW-1185">Reference proteome</keyword>
<evidence type="ECO:0000313" key="9">
    <source>
        <dbReference type="Proteomes" id="UP000272942"/>
    </source>
</evidence>
<dbReference type="PANTHER" id="PTHR10869:SF244">
    <property type="entry name" value="PROLYL 4-HYDROXYLASE SUBUNIT ALPHA-2"/>
    <property type="match status" value="1"/>
</dbReference>
<protein>
    <submittedName>
        <fullName evidence="10">Fe2OG dioxygenase domain-containing protein</fullName>
    </submittedName>
</protein>
<evidence type="ECO:0000256" key="3">
    <source>
        <dbReference type="ARBA" id="ARBA00022896"/>
    </source>
</evidence>
<evidence type="ECO:0000313" key="10">
    <source>
        <dbReference type="WBParaSite" id="ECPE_0000574801-mRNA-1"/>
    </source>
</evidence>
<keyword evidence="6" id="KW-0408">Iron</keyword>
<dbReference type="InterPro" id="IPR006620">
    <property type="entry name" value="Pro_4_hyd_alph"/>
</dbReference>
<dbReference type="InterPro" id="IPR005123">
    <property type="entry name" value="Oxoglu/Fe-dep_dioxygenase_dom"/>
</dbReference>
<reference evidence="10" key="1">
    <citation type="submission" date="2016-06" db="UniProtKB">
        <authorList>
            <consortium name="WormBaseParasite"/>
        </authorList>
    </citation>
    <scope>IDENTIFICATION</scope>
</reference>
<dbReference type="GO" id="GO:0005506">
    <property type="term" value="F:iron ion binding"/>
    <property type="evidence" value="ECO:0007669"/>
    <property type="project" value="InterPro"/>
</dbReference>
<evidence type="ECO:0000256" key="6">
    <source>
        <dbReference type="ARBA" id="ARBA00023004"/>
    </source>
</evidence>
<dbReference type="PANTHER" id="PTHR10869">
    <property type="entry name" value="PROLYL 4-HYDROXYLASE ALPHA SUBUNIT"/>
    <property type="match status" value="1"/>
</dbReference>
<dbReference type="InterPro" id="IPR044862">
    <property type="entry name" value="Pro_4_hyd_alph_FE2OG_OXY"/>
</dbReference>
<dbReference type="InterPro" id="IPR045054">
    <property type="entry name" value="P4HA-like"/>
</dbReference>
<dbReference type="WBParaSite" id="ECPE_0000574801-mRNA-1">
    <property type="protein sequence ID" value="ECPE_0000574801-mRNA-1"/>
    <property type="gene ID" value="ECPE_0000574801"/>
</dbReference>
<reference evidence="8 9" key="2">
    <citation type="submission" date="2018-11" db="EMBL/GenBank/DDBJ databases">
        <authorList>
            <consortium name="Pathogen Informatics"/>
        </authorList>
    </citation>
    <scope>NUCLEOTIDE SEQUENCE [LARGE SCALE GENOMIC DNA]</scope>
    <source>
        <strain evidence="8 9">Egypt</strain>
    </source>
</reference>
<dbReference type="EMBL" id="UZAN01042609">
    <property type="protein sequence ID" value="VDP76401.1"/>
    <property type="molecule type" value="Genomic_DNA"/>
</dbReference>
<dbReference type="OrthoDB" id="420380at2759"/>
<dbReference type="Gene3D" id="2.60.120.620">
    <property type="entry name" value="q2cbj1_9rhob like domain"/>
    <property type="match status" value="1"/>
</dbReference>
<dbReference type="PROSITE" id="PS51471">
    <property type="entry name" value="FE2OG_OXY"/>
    <property type="match status" value="1"/>
</dbReference>
<comment type="cofactor">
    <cofactor evidence="1">
        <name>L-ascorbate</name>
        <dbReference type="ChEBI" id="CHEBI:38290"/>
    </cofactor>
</comment>
<dbReference type="GO" id="GO:0004656">
    <property type="term" value="F:procollagen-proline 4-dioxygenase activity"/>
    <property type="evidence" value="ECO:0007669"/>
    <property type="project" value="TreeGrafter"/>
</dbReference>
<keyword evidence="2" id="KW-0479">Metal-binding</keyword>
<evidence type="ECO:0000256" key="1">
    <source>
        <dbReference type="ARBA" id="ARBA00001961"/>
    </source>
</evidence>
<accession>A0A183AFK0</accession>
<dbReference type="Proteomes" id="UP000272942">
    <property type="component" value="Unassembled WGS sequence"/>
</dbReference>
<keyword evidence="3" id="KW-0847">Vitamin C</keyword>
<dbReference type="Pfam" id="PF13640">
    <property type="entry name" value="2OG-FeII_Oxy_3"/>
    <property type="match status" value="1"/>
</dbReference>
<evidence type="ECO:0000256" key="2">
    <source>
        <dbReference type="ARBA" id="ARBA00022723"/>
    </source>
</evidence>